<keyword evidence="3 7" id="KW-0964">Secreted</keyword>
<evidence type="ECO:0000256" key="5">
    <source>
        <dbReference type="ARBA" id="ARBA00023157"/>
    </source>
</evidence>
<feature type="signal peptide" evidence="8">
    <location>
        <begin position="1"/>
        <end position="18"/>
    </location>
</feature>
<dbReference type="InterPro" id="IPR004911">
    <property type="entry name" value="Interferon-induced_GILT"/>
</dbReference>
<dbReference type="InterPro" id="IPR003119">
    <property type="entry name" value="SAP_A"/>
</dbReference>
<dbReference type="PROSITE" id="PS51110">
    <property type="entry name" value="SAP_A"/>
    <property type="match status" value="1"/>
</dbReference>
<comment type="subcellular location">
    <subcellularLocation>
        <location evidence="7">Secreted</location>
    </subcellularLocation>
    <subcellularLocation>
        <location evidence="7">Lysosome</location>
    </subcellularLocation>
</comment>
<dbReference type="EMBL" id="JADWDJ010000001">
    <property type="protein sequence ID" value="KAG5285367.1"/>
    <property type="molecule type" value="Genomic_DNA"/>
</dbReference>
<dbReference type="GO" id="GO:0016671">
    <property type="term" value="F:oxidoreductase activity, acting on a sulfur group of donors, disulfide as acceptor"/>
    <property type="evidence" value="ECO:0007669"/>
    <property type="project" value="UniProtKB-UniRule"/>
</dbReference>
<dbReference type="Proteomes" id="UP000823561">
    <property type="component" value="Chromosome 1"/>
</dbReference>
<comment type="function">
    <text evidence="7">Lysosomal thiol reductase that can reduce protein disulfide bonds. Facilitates the complete unfolding of proteins destined for lysosomal degradation. Plays an important role in antigen processing.</text>
</comment>
<comment type="caution">
    <text evidence="10">The sequence shown here is derived from an EMBL/GenBank/DDBJ whole genome shotgun (WGS) entry which is preliminary data.</text>
</comment>
<keyword evidence="6 7" id="KW-0325">Glycoprotein</keyword>
<evidence type="ECO:0000256" key="2">
    <source>
        <dbReference type="ARBA" id="ARBA00011615"/>
    </source>
</evidence>
<keyword evidence="7" id="KW-0458">Lysosome</keyword>
<dbReference type="PANTHER" id="PTHR13234:SF43">
    <property type="entry name" value="GAMMA-INTERFERON-INDUCIBLE LYSOSOMAL THIOL REDUCTASE"/>
    <property type="match status" value="1"/>
</dbReference>
<dbReference type="GO" id="GO:0005576">
    <property type="term" value="C:extracellular region"/>
    <property type="evidence" value="ECO:0007669"/>
    <property type="project" value="UniProtKB-SubCell"/>
</dbReference>
<name>A0AAV6HIS0_9TELE</name>
<feature type="domain" description="Saposin A-type" evidence="9">
    <location>
        <begin position="16"/>
        <end position="56"/>
    </location>
</feature>
<keyword evidence="4 7" id="KW-0732">Signal</keyword>
<evidence type="ECO:0000256" key="3">
    <source>
        <dbReference type="ARBA" id="ARBA00022525"/>
    </source>
</evidence>
<keyword evidence="7" id="KW-0560">Oxidoreductase</keyword>
<gene>
    <name evidence="10" type="ORF">AALO_G00002590</name>
</gene>
<dbReference type="PROSITE" id="PS51257">
    <property type="entry name" value="PROKAR_LIPOPROTEIN"/>
    <property type="match status" value="1"/>
</dbReference>
<keyword evidence="11" id="KW-1185">Reference proteome</keyword>
<sequence length="249" mass="27412">MRGVALLIFTACIAVVASFSLSCKYPPSVWCSSLEIATECGVLRQCPEFNNTKADSKVEVALYYESLCPGCRQFFALQLFPTWVMLRDIMDVQLIPFGNAQESTAGHFTCQHGEEECLGNMIETCILNSTDFGTAFFTLFCMESSANVVKSAETCLGLYSPTSNWESIMTCVKGDQGTKLMHENAVKTGALKPPHEYVPWITINGEHTEDLQDKAMGSLFNLVCGLFKGKKPPACAPAVQNKSRSYCFN</sequence>
<keyword evidence="7" id="KW-0391">Immunity</keyword>
<accession>A0AAV6HIS0</accession>
<keyword evidence="7" id="KW-0676">Redox-active center</keyword>
<evidence type="ECO:0000256" key="7">
    <source>
        <dbReference type="RuleBase" id="RU369109"/>
    </source>
</evidence>
<evidence type="ECO:0000259" key="9">
    <source>
        <dbReference type="PROSITE" id="PS51110"/>
    </source>
</evidence>
<dbReference type="GO" id="GO:0002376">
    <property type="term" value="P:immune system process"/>
    <property type="evidence" value="ECO:0007669"/>
    <property type="project" value="UniProtKB-KW"/>
</dbReference>
<evidence type="ECO:0000256" key="8">
    <source>
        <dbReference type="SAM" id="SignalP"/>
    </source>
</evidence>
<dbReference type="GO" id="GO:0005764">
    <property type="term" value="C:lysosome"/>
    <property type="evidence" value="ECO:0007669"/>
    <property type="project" value="UniProtKB-SubCell"/>
</dbReference>
<organism evidence="10 11">
    <name type="scientific">Alosa alosa</name>
    <name type="common">allis shad</name>
    <dbReference type="NCBI Taxonomy" id="278164"/>
    <lineage>
        <taxon>Eukaryota</taxon>
        <taxon>Metazoa</taxon>
        <taxon>Chordata</taxon>
        <taxon>Craniata</taxon>
        <taxon>Vertebrata</taxon>
        <taxon>Euteleostomi</taxon>
        <taxon>Actinopterygii</taxon>
        <taxon>Neopterygii</taxon>
        <taxon>Teleostei</taxon>
        <taxon>Clupei</taxon>
        <taxon>Clupeiformes</taxon>
        <taxon>Clupeoidei</taxon>
        <taxon>Clupeidae</taxon>
        <taxon>Alosa</taxon>
    </lineage>
</organism>
<evidence type="ECO:0000256" key="1">
    <source>
        <dbReference type="ARBA" id="ARBA00005679"/>
    </source>
</evidence>
<dbReference type="PANTHER" id="PTHR13234">
    <property type="entry name" value="GAMMA-INTERFERON INDUCIBLE LYSOSOMAL THIOL REDUCTASE GILT"/>
    <property type="match status" value="1"/>
</dbReference>
<evidence type="ECO:0000256" key="4">
    <source>
        <dbReference type="ARBA" id="ARBA00022729"/>
    </source>
</evidence>
<reference evidence="10 11" key="1">
    <citation type="submission" date="2020-10" db="EMBL/GenBank/DDBJ databases">
        <title>Chromosome-scale genome assembly of the Allis shad, Alosa alosa.</title>
        <authorList>
            <person name="Margot Z."/>
            <person name="Christophe K."/>
            <person name="Cabau C."/>
            <person name="Louis A."/>
            <person name="Berthelot C."/>
            <person name="Parey E."/>
            <person name="Roest Crollius H."/>
            <person name="Montfort J."/>
            <person name="Robinson-Rechavi M."/>
            <person name="Bucao C."/>
            <person name="Bouchez O."/>
            <person name="Gislard M."/>
            <person name="Lluch J."/>
            <person name="Milhes M."/>
            <person name="Lampietro C."/>
            <person name="Lopez Roques C."/>
            <person name="Donnadieu C."/>
            <person name="Braasch I."/>
            <person name="Desvignes T."/>
            <person name="Postlethwait J."/>
            <person name="Bobe J."/>
            <person name="Guiguen Y."/>
        </authorList>
    </citation>
    <scope>NUCLEOTIDE SEQUENCE [LARGE SCALE GENOMIC DNA]</scope>
    <source>
        <strain evidence="10">M-15738</strain>
        <tissue evidence="10">Blood</tissue>
    </source>
</reference>
<dbReference type="Pfam" id="PF03227">
    <property type="entry name" value="GILT"/>
    <property type="match status" value="1"/>
</dbReference>
<evidence type="ECO:0000256" key="6">
    <source>
        <dbReference type="ARBA" id="ARBA00023180"/>
    </source>
</evidence>
<evidence type="ECO:0000313" key="11">
    <source>
        <dbReference type="Proteomes" id="UP000823561"/>
    </source>
</evidence>
<comment type="similarity">
    <text evidence="1 7">Belongs to the GILT family.</text>
</comment>
<feature type="chain" id="PRO_5043563168" description="Gamma-interferon-inducible lysosomal thiol reductase" evidence="8">
    <location>
        <begin position="19"/>
        <end position="249"/>
    </location>
</feature>
<protein>
    <recommendedName>
        <fullName evidence="7">Gamma-interferon-inducible lysosomal thiol reductase</fullName>
        <ecNumber evidence="7">1.8.-.-</ecNumber>
    </recommendedName>
    <alternativeName>
        <fullName evidence="7">Gamma-interferon-inducible protein IP-30</fullName>
    </alternativeName>
</protein>
<comment type="subunit">
    <text evidence="2 7">Dimer; disulfide-linked.</text>
</comment>
<keyword evidence="5 7" id="KW-1015">Disulfide bond</keyword>
<evidence type="ECO:0000313" key="10">
    <source>
        <dbReference type="EMBL" id="KAG5285367.1"/>
    </source>
</evidence>
<dbReference type="AlphaFoldDB" id="A0AAV6HIS0"/>
<dbReference type="Pfam" id="PF02199">
    <property type="entry name" value="SapA"/>
    <property type="match status" value="1"/>
</dbReference>
<dbReference type="EC" id="1.8.-.-" evidence="7"/>
<proteinExistence type="inferred from homology"/>